<dbReference type="EMBL" id="GBHO01020941">
    <property type="protein sequence ID" value="JAG22663.1"/>
    <property type="molecule type" value="Transcribed_RNA"/>
</dbReference>
<name>A0A0A9XUX2_LYGHE</name>
<reference evidence="2" key="2">
    <citation type="submission" date="2014-07" db="EMBL/GenBank/DDBJ databases">
        <authorList>
            <person name="Hull J."/>
        </authorList>
    </citation>
    <scope>NUCLEOTIDE SEQUENCE</scope>
</reference>
<dbReference type="AlphaFoldDB" id="A0A0A9XUX2"/>
<gene>
    <name evidence="2" type="primary">KCTD5_3</name>
    <name evidence="2" type="ORF">CM83_16938</name>
</gene>
<dbReference type="InterPro" id="IPR003131">
    <property type="entry name" value="T1-type_BTB"/>
</dbReference>
<protein>
    <submittedName>
        <fullName evidence="2">BTB/POZ domain-containing protein KCTD5</fullName>
    </submittedName>
</protein>
<dbReference type="PANTHER" id="PTHR14958">
    <property type="entry name" value="POTASSIUM CHANNEL TETRAMERISATION DOMAIN CONTAINING PROTEIN"/>
    <property type="match status" value="1"/>
</dbReference>
<evidence type="ECO:0000313" key="2">
    <source>
        <dbReference type="EMBL" id="JAG22663.1"/>
    </source>
</evidence>
<dbReference type="SUPFAM" id="SSF54695">
    <property type="entry name" value="POZ domain"/>
    <property type="match status" value="1"/>
</dbReference>
<feature type="non-terminal residue" evidence="2">
    <location>
        <position position="1"/>
    </location>
</feature>
<dbReference type="Pfam" id="PF02214">
    <property type="entry name" value="BTB_2"/>
    <property type="match status" value="1"/>
</dbReference>
<reference evidence="2" key="1">
    <citation type="journal article" date="2014" name="PLoS ONE">
        <title>Transcriptome-Based Identification of ABC Transporters in the Western Tarnished Plant Bug Lygus hesperus.</title>
        <authorList>
            <person name="Hull J.J."/>
            <person name="Chaney K."/>
            <person name="Geib S.M."/>
            <person name="Fabrick J.A."/>
            <person name="Brent C.S."/>
            <person name="Walsh D."/>
            <person name="Lavine L.C."/>
        </authorList>
    </citation>
    <scope>NUCLEOTIDE SEQUENCE</scope>
</reference>
<feature type="domain" description="Potassium channel tetramerisation-type BTB" evidence="1">
    <location>
        <begin position="10"/>
        <end position="59"/>
    </location>
</feature>
<dbReference type="GO" id="GO:0005737">
    <property type="term" value="C:cytoplasm"/>
    <property type="evidence" value="ECO:0007669"/>
    <property type="project" value="TreeGrafter"/>
</dbReference>
<dbReference type="GO" id="GO:0031463">
    <property type="term" value="C:Cul3-RING ubiquitin ligase complex"/>
    <property type="evidence" value="ECO:0007669"/>
    <property type="project" value="TreeGrafter"/>
</dbReference>
<dbReference type="GO" id="GO:0043161">
    <property type="term" value="P:proteasome-mediated ubiquitin-dependent protein catabolic process"/>
    <property type="evidence" value="ECO:0007669"/>
    <property type="project" value="TreeGrafter"/>
</dbReference>
<proteinExistence type="predicted"/>
<dbReference type="Gene3D" id="3.30.710.10">
    <property type="entry name" value="Potassium Channel Kv1.1, Chain A"/>
    <property type="match status" value="1"/>
</dbReference>
<organism evidence="2">
    <name type="scientific">Lygus hesperus</name>
    <name type="common">Western plant bug</name>
    <dbReference type="NCBI Taxonomy" id="30085"/>
    <lineage>
        <taxon>Eukaryota</taxon>
        <taxon>Metazoa</taxon>
        <taxon>Ecdysozoa</taxon>
        <taxon>Arthropoda</taxon>
        <taxon>Hexapoda</taxon>
        <taxon>Insecta</taxon>
        <taxon>Pterygota</taxon>
        <taxon>Neoptera</taxon>
        <taxon>Paraneoptera</taxon>
        <taxon>Hemiptera</taxon>
        <taxon>Heteroptera</taxon>
        <taxon>Panheteroptera</taxon>
        <taxon>Cimicomorpha</taxon>
        <taxon>Miridae</taxon>
        <taxon>Mirini</taxon>
        <taxon>Lygus</taxon>
    </lineage>
</organism>
<dbReference type="GO" id="GO:0097602">
    <property type="term" value="F:cullin family protein binding"/>
    <property type="evidence" value="ECO:0007669"/>
    <property type="project" value="TreeGrafter"/>
</dbReference>
<accession>A0A0A9XUX2</accession>
<dbReference type="PANTHER" id="PTHR14958:SF29">
    <property type="entry name" value="INSOMNIAC, ISOFORM B"/>
    <property type="match status" value="1"/>
</dbReference>
<dbReference type="GO" id="GO:0051260">
    <property type="term" value="P:protein homooligomerization"/>
    <property type="evidence" value="ECO:0007669"/>
    <property type="project" value="InterPro"/>
</dbReference>
<sequence length="129" mass="14409">ATIDSATTKDEFGADLLDRNPNNFGPILDFLRHGELIMNGQATEEGVLREAELLDLEELASFIKSKRRARLVKMKQSQKISTFSSTSGHYLENRVREHLDAEMRDGNKVDQVFIFPKEGGSALAITSNV</sequence>
<evidence type="ECO:0000259" key="1">
    <source>
        <dbReference type="Pfam" id="PF02214"/>
    </source>
</evidence>
<dbReference type="InterPro" id="IPR011333">
    <property type="entry name" value="SKP1/BTB/POZ_sf"/>
</dbReference>